<dbReference type="GO" id="GO:0004067">
    <property type="term" value="F:asparaginase activity"/>
    <property type="evidence" value="ECO:0007669"/>
    <property type="project" value="UniProtKB-UniRule"/>
</dbReference>
<dbReference type="InterPro" id="IPR036152">
    <property type="entry name" value="Asp/glu_Ase-like_sf"/>
</dbReference>
<sequence>MKKIAIVATGGTIAGSGRAGMTTNYQAGTIPVKDILSSIPVVSHEFEISLFQLMSVDSNEMDIEKWCLLKKTVEELAASDVDGIVITHGTDTIEETGYFLTLTLNTEKPVVLTGAMRPATATSADGPFNLYQAIHLAGSPKAYGQGVLALFSSTIYSGRDIQKISNYKIDAFEKANTALGFMKDGDIYFNSKQTKKHTTQSVFAQMDLHHLPEVDIVPYFAGASEKLLETGSEGLVIMGSGGGNFSKKWQEKLSKLAAQGIVIVRSSRVLDGIVFGDDVFDPHHTMIASYTLTPFKSRILLMLGLAYTHNHDELQQIFTEY</sequence>
<dbReference type="Pfam" id="PF17763">
    <property type="entry name" value="Asparaginase_C"/>
    <property type="match status" value="1"/>
</dbReference>
<keyword evidence="13" id="KW-1185">Reference proteome</keyword>
<dbReference type="FunFam" id="3.40.50.1170:FF:000001">
    <property type="entry name" value="L-asparaginase 2"/>
    <property type="match status" value="1"/>
</dbReference>
<dbReference type="InterPro" id="IPR027473">
    <property type="entry name" value="L-asparaginase_C"/>
</dbReference>
<evidence type="ECO:0000256" key="9">
    <source>
        <dbReference type="RuleBase" id="RU004456"/>
    </source>
</evidence>
<comment type="catalytic activity">
    <reaction evidence="4">
        <text>L-asparagine + H2O = L-aspartate + NH4(+)</text>
        <dbReference type="Rhea" id="RHEA:21016"/>
        <dbReference type="ChEBI" id="CHEBI:15377"/>
        <dbReference type="ChEBI" id="CHEBI:28938"/>
        <dbReference type="ChEBI" id="CHEBI:29991"/>
        <dbReference type="ChEBI" id="CHEBI:58048"/>
        <dbReference type="EC" id="3.5.1.1"/>
    </reaction>
</comment>
<dbReference type="SFLD" id="SFLDS00057">
    <property type="entry name" value="Glutaminase/Asparaginase"/>
    <property type="match status" value="1"/>
</dbReference>
<dbReference type="InterPro" id="IPR037152">
    <property type="entry name" value="L-asparaginase_N_sf"/>
</dbReference>
<dbReference type="PANTHER" id="PTHR11707">
    <property type="entry name" value="L-ASPARAGINASE"/>
    <property type="match status" value="1"/>
</dbReference>
<evidence type="ECO:0000256" key="8">
    <source>
        <dbReference type="PROSITE-ProRule" id="PRU10100"/>
    </source>
</evidence>
<organism evidence="12 13">
    <name type="scientific">Intestinibaculum porci</name>
    <dbReference type="NCBI Taxonomy" id="2487118"/>
    <lineage>
        <taxon>Bacteria</taxon>
        <taxon>Bacillati</taxon>
        <taxon>Bacillota</taxon>
        <taxon>Erysipelotrichia</taxon>
        <taxon>Erysipelotrichales</taxon>
        <taxon>Erysipelotrichaceae</taxon>
        <taxon>Intestinibaculum</taxon>
    </lineage>
</organism>
<evidence type="ECO:0000313" key="13">
    <source>
        <dbReference type="Proteomes" id="UP000268059"/>
    </source>
</evidence>
<dbReference type="Pfam" id="PF00710">
    <property type="entry name" value="Asparaginase"/>
    <property type="match status" value="1"/>
</dbReference>
<evidence type="ECO:0000259" key="10">
    <source>
        <dbReference type="Pfam" id="PF00710"/>
    </source>
</evidence>
<accession>A0A3G9JSQ8</accession>
<dbReference type="SUPFAM" id="SSF53774">
    <property type="entry name" value="Glutaminase/Asparaginase"/>
    <property type="match status" value="1"/>
</dbReference>
<dbReference type="NCBIfam" id="TIGR00520">
    <property type="entry name" value="asnASE_II"/>
    <property type="match status" value="1"/>
</dbReference>
<evidence type="ECO:0000256" key="1">
    <source>
        <dbReference type="ARBA" id="ARBA00010518"/>
    </source>
</evidence>
<dbReference type="PRINTS" id="PR00139">
    <property type="entry name" value="ASNGLNASE"/>
</dbReference>
<dbReference type="AlphaFoldDB" id="A0A3G9JSQ8"/>
<dbReference type="PIRSF" id="PIRSF500176">
    <property type="entry name" value="L_ASNase"/>
    <property type="match status" value="1"/>
</dbReference>
<dbReference type="InterPro" id="IPR040919">
    <property type="entry name" value="Asparaginase_C"/>
</dbReference>
<dbReference type="Gene3D" id="3.40.50.1170">
    <property type="entry name" value="L-asparaginase, N-terminal domain"/>
    <property type="match status" value="1"/>
</dbReference>
<dbReference type="FunCoup" id="A0A3G9JSQ8">
    <property type="interactions" value="42"/>
</dbReference>
<feature type="domain" description="L-asparaginase N-terminal" evidence="10">
    <location>
        <begin position="3"/>
        <end position="193"/>
    </location>
</feature>
<evidence type="ECO:0000256" key="3">
    <source>
        <dbReference type="ARBA" id="ARBA00022801"/>
    </source>
</evidence>
<dbReference type="InterPro" id="IPR020827">
    <property type="entry name" value="Asparaginase/glutaminase_AS1"/>
</dbReference>
<keyword evidence="3" id="KW-0378">Hydrolase</keyword>
<dbReference type="InterPro" id="IPR004550">
    <property type="entry name" value="AsnASE_II"/>
</dbReference>
<dbReference type="PIRSF" id="PIRSF001220">
    <property type="entry name" value="L-ASNase_gatD"/>
    <property type="match status" value="1"/>
</dbReference>
<dbReference type="CDD" id="cd08964">
    <property type="entry name" value="L-asparaginase_II"/>
    <property type="match status" value="1"/>
</dbReference>
<evidence type="ECO:0000313" key="12">
    <source>
        <dbReference type="EMBL" id="BBH26179.1"/>
    </source>
</evidence>
<dbReference type="Proteomes" id="UP000268059">
    <property type="component" value="Chromosome"/>
</dbReference>
<dbReference type="RefSeq" id="WP_125119081.1">
    <property type="nucleotide sequence ID" value="NZ_AP019309.1"/>
</dbReference>
<dbReference type="GO" id="GO:0006528">
    <property type="term" value="P:asparagine metabolic process"/>
    <property type="evidence" value="ECO:0007669"/>
    <property type="project" value="InterPro"/>
</dbReference>
<dbReference type="SMART" id="SM00870">
    <property type="entry name" value="Asparaginase"/>
    <property type="match status" value="1"/>
</dbReference>
<proteinExistence type="inferred from homology"/>
<reference evidence="12 13" key="1">
    <citation type="submission" date="2018-11" db="EMBL/GenBank/DDBJ databases">
        <title>Novel Erysipelotrichaceae bacterium isolated from small intestine of a swine.</title>
        <authorList>
            <person name="Kim J.S."/>
            <person name="Choe H."/>
            <person name="Lee Y.R."/>
            <person name="Kim K.M."/>
            <person name="Park D.S."/>
        </authorList>
    </citation>
    <scope>NUCLEOTIDE SEQUENCE [LARGE SCALE GENOMIC DNA]</scope>
    <source>
        <strain evidence="12 13">SG0102</strain>
    </source>
</reference>
<evidence type="ECO:0000256" key="7">
    <source>
        <dbReference type="PROSITE-ProRule" id="PRU10099"/>
    </source>
</evidence>
<dbReference type="EC" id="3.5.1.1" evidence="2"/>
<gene>
    <name evidence="12" type="primary">ansB</name>
    <name evidence="12" type="ORF">SG0102_11130</name>
</gene>
<feature type="active site" evidence="8">
    <location>
        <position position="90"/>
    </location>
</feature>
<feature type="active site" evidence="7">
    <location>
        <position position="12"/>
    </location>
</feature>
<dbReference type="PROSITE" id="PS00917">
    <property type="entry name" value="ASN_GLN_ASE_2"/>
    <property type="match status" value="1"/>
</dbReference>
<evidence type="ECO:0000256" key="6">
    <source>
        <dbReference type="PIRSR" id="PIRSR001220-2"/>
    </source>
</evidence>
<name>A0A3G9JSQ8_9FIRM</name>
<evidence type="ECO:0000256" key="4">
    <source>
        <dbReference type="ARBA" id="ARBA00049366"/>
    </source>
</evidence>
<dbReference type="InterPro" id="IPR006034">
    <property type="entry name" value="Asparaginase/glutaminase-like"/>
</dbReference>
<feature type="binding site" evidence="6">
    <location>
        <begin position="90"/>
        <end position="91"/>
    </location>
    <ligand>
        <name>substrate</name>
    </ligand>
</feature>
<protein>
    <recommendedName>
        <fullName evidence="2">asparaginase</fullName>
        <ecNumber evidence="2">3.5.1.1</ecNumber>
    </recommendedName>
</protein>
<comment type="similarity">
    <text evidence="1 9">Belongs to the asparaginase 1 family.</text>
</comment>
<evidence type="ECO:0000256" key="5">
    <source>
        <dbReference type="PIRSR" id="PIRSR001220-1"/>
    </source>
</evidence>
<evidence type="ECO:0000259" key="11">
    <source>
        <dbReference type="Pfam" id="PF17763"/>
    </source>
</evidence>
<evidence type="ECO:0000256" key="2">
    <source>
        <dbReference type="ARBA" id="ARBA00012920"/>
    </source>
</evidence>
<dbReference type="InterPro" id="IPR027475">
    <property type="entry name" value="Asparaginase/glutaminase_AS2"/>
</dbReference>
<dbReference type="PROSITE" id="PS51732">
    <property type="entry name" value="ASN_GLN_ASE_3"/>
    <property type="match status" value="1"/>
</dbReference>
<feature type="binding site" evidence="6">
    <location>
        <position position="58"/>
    </location>
    <ligand>
        <name>substrate</name>
    </ligand>
</feature>
<dbReference type="Gene3D" id="3.40.50.40">
    <property type="match status" value="1"/>
</dbReference>
<dbReference type="InterPro" id="IPR027474">
    <property type="entry name" value="L-asparaginase_N"/>
</dbReference>
<dbReference type="PROSITE" id="PS00144">
    <property type="entry name" value="ASN_GLN_ASE_1"/>
    <property type="match status" value="1"/>
</dbReference>
<dbReference type="OrthoDB" id="9788068at2"/>
<dbReference type="KEGG" id="ebm:SG0102_11130"/>
<dbReference type="InParanoid" id="A0A3G9JSQ8"/>
<dbReference type="PANTHER" id="PTHR11707:SF28">
    <property type="entry name" value="60 KDA LYSOPHOSPHOLIPASE"/>
    <property type="match status" value="1"/>
</dbReference>
<feature type="domain" description="Asparaginase/glutaminase C-terminal" evidence="11">
    <location>
        <begin position="214"/>
        <end position="318"/>
    </location>
</feature>
<feature type="active site" description="O-isoaspartyl threonine intermediate" evidence="5">
    <location>
        <position position="12"/>
    </location>
</feature>
<dbReference type="EMBL" id="AP019309">
    <property type="protein sequence ID" value="BBH26179.1"/>
    <property type="molecule type" value="Genomic_DNA"/>
</dbReference>